<dbReference type="SUPFAM" id="SSF48371">
    <property type="entry name" value="ARM repeat"/>
    <property type="match status" value="1"/>
</dbReference>
<dbReference type="AlphaFoldDB" id="A0A507FP57"/>
<dbReference type="InterPro" id="IPR048732">
    <property type="entry name" value="CFA69"/>
</dbReference>
<dbReference type="Gene3D" id="1.25.10.10">
    <property type="entry name" value="Leucine-rich Repeat Variant"/>
    <property type="match status" value="2"/>
</dbReference>
<comment type="caution">
    <text evidence="2">The sequence shown here is derived from an EMBL/GenBank/DDBJ whole genome shotgun (WGS) entry which is preliminary data.</text>
</comment>
<dbReference type="InterPro" id="IPR048733">
    <property type="entry name" value="CFA69_ARM_dom"/>
</dbReference>
<accession>A0A507FP57</accession>
<sequence>MNTIVPSFAPLDGAADFDKICAVFTGKHTATMFDRHAAILDKLARIYKDGFHCRDLNNLARVLTLAFGKISLSDNDPSFLHSLENLVAISHAPFLESGHNDTPADYIAAFAVSLAKLTNTRHVKISEAAAEAIYNIAGGRTPSELVKPTKRLYARQKCLKEAATTKLLERQASLEREIHFIQIEKSDTLDELMHSLETQREPRIVQAILKIIRKLSYSPISARKLSNASNVSRLVDLMYCMQDDTAFSIIVEIFWNLLSSKEKQSVANVMVQQGLNNFRTHGKSILSELFEICSSKTSVSRLKSTRNEFIIILNSLISLAPACLPGFFESNFTESIGHCMMRHELGGLQDLMRISAVDTAAPLKKPFIFTSSPEDYEFKKMLMQISMQLCSHEGNLTLLLEQGLLDFLLLYLESDCNNDAVNIWNDVQLKELQLQTLQFLNAIVPRIPQYWSAVNGNALLLNYLSKSMAQITSTKPDLVSSPTSHLATTATVENQQPAGLVKNPSNSLVGGTLRLVSRISELGPSQKRALGAQGAFKVLIAILTDPEQRVDTWRAAFLICSSLCQGCKSNKVLFGESGGVDMILPYLTYSSADPQETEAVLLAAVECVWGSVCGSATNEAAFFSADGIFALMDLIPNASYTSQRHILGCLLDLLENPKARSHVLEWRSSKNEQTGVAHLLIALWNSEERRLGVPSGAFGTLADERKPLAGHNQLVHNEPVKDGYVVEELSENLRAKIYSMFCKLGFDHFYSIISPEEQIKLTLIAKYLDFKIGQVWEEISQELEYEGIRPISPDLDCIKTATQVIVDKARAIKQKQNEIIQRKTECENHEEDEFYGTYIKQRGIPIDQ</sequence>
<organism evidence="2 3">
    <name type="scientific">Chytriomyces confervae</name>
    <dbReference type="NCBI Taxonomy" id="246404"/>
    <lineage>
        <taxon>Eukaryota</taxon>
        <taxon>Fungi</taxon>
        <taxon>Fungi incertae sedis</taxon>
        <taxon>Chytridiomycota</taxon>
        <taxon>Chytridiomycota incertae sedis</taxon>
        <taxon>Chytridiomycetes</taxon>
        <taxon>Chytridiales</taxon>
        <taxon>Chytriomycetaceae</taxon>
        <taxon>Chytriomyces</taxon>
    </lineage>
</organism>
<dbReference type="Pfam" id="PF21049">
    <property type="entry name" value="CFA69_ARM_rpt"/>
    <property type="match status" value="1"/>
</dbReference>
<proteinExistence type="predicted"/>
<keyword evidence="3" id="KW-1185">Reference proteome</keyword>
<gene>
    <name evidence="2" type="ORF">CcCBS67573_g01272</name>
</gene>
<dbReference type="EMBL" id="QEAP01000020">
    <property type="protein sequence ID" value="TPX77460.1"/>
    <property type="molecule type" value="Genomic_DNA"/>
</dbReference>
<dbReference type="PANTHER" id="PTHR14716">
    <property type="entry name" value="CILIA- AND FLAGELLA-ASSOCIATED PROTEIN 69"/>
    <property type="match status" value="1"/>
</dbReference>
<evidence type="ECO:0000313" key="3">
    <source>
        <dbReference type="Proteomes" id="UP000320333"/>
    </source>
</evidence>
<evidence type="ECO:0000259" key="1">
    <source>
        <dbReference type="Pfam" id="PF21049"/>
    </source>
</evidence>
<dbReference type="InterPro" id="IPR016024">
    <property type="entry name" value="ARM-type_fold"/>
</dbReference>
<feature type="domain" description="Cilia- and flagella-associated protein 69 ARM repeats" evidence="1">
    <location>
        <begin position="16"/>
        <end position="779"/>
    </location>
</feature>
<evidence type="ECO:0000313" key="2">
    <source>
        <dbReference type="EMBL" id="TPX77460.1"/>
    </source>
</evidence>
<reference evidence="2 3" key="1">
    <citation type="journal article" date="2019" name="Sci. Rep.">
        <title>Comparative genomics of chytrid fungi reveal insights into the obligate biotrophic and pathogenic lifestyle of Synchytrium endobioticum.</title>
        <authorList>
            <person name="van de Vossenberg B.T.L.H."/>
            <person name="Warris S."/>
            <person name="Nguyen H.D.T."/>
            <person name="van Gent-Pelzer M.P.E."/>
            <person name="Joly D.L."/>
            <person name="van de Geest H.C."/>
            <person name="Bonants P.J.M."/>
            <person name="Smith D.S."/>
            <person name="Levesque C.A."/>
            <person name="van der Lee T.A.J."/>
        </authorList>
    </citation>
    <scope>NUCLEOTIDE SEQUENCE [LARGE SCALE GENOMIC DNA]</scope>
    <source>
        <strain evidence="2 3">CBS 675.73</strain>
    </source>
</reference>
<dbReference type="PANTHER" id="PTHR14716:SF0">
    <property type="entry name" value="CILIA- AND FLAGELLA-ASSOCIATED PROTEIN 69"/>
    <property type="match status" value="1"/>
</dbReference>
<dbReference type="GO" id="GO:0097730">
    <property type="term" value="C:non-motile cilium"/>
    <property type="evidence" value="ECO:0007669"/>
    <property type="project" value="TreeGrafter"/>
</dbReference>
<protein>
    <recommendedName>
        <fullName evidence="1">Cilia- and flagella-associated protein 69 ARM repeats domain-containing protein</fullName>
    </recommendedName>
</protein>
<dbReference type="InterPro" id="IPR011989">
    <property type="entry name" value="ARM-like"/>
</dbReference>
<dbReference type="Proteomes" id="UP000320333">
    <property type="component" value="Unassembled WGS sequence"/>
</dbReference>
<dbReference type="GO" id="GO:1902093">
    <property type="term" value="P:positive regulation of flagellated sperm motility"/>
    <property type="evidence" value="ECO:0007669"/>
    <property type="project" value="TreeGrafter"/>
</dbReference>
<name>A0A507FP57_9FUNG</name>
<dbReference type="OrthoDB" id="191673at2759"/>
<dbReference type="STRING" id="246404.A0A507FP57"/>